<dbReference type="PANTHER" id="PTHR33178:SF17">
    <property type="entry name" value="STRESS-RESPONSE A_B BARREL DOMAIN-CONTAINING PROTEIN"/>
    <property type="match status" value="1"/>
</dbReference>
<protein>
    <recommendedName>
        <fullName evidence="2">Stress-response A/B barrel domain-containing protein</fullName>
    </recommendedName>
</protein>
<dbReference type="InterPro" id="IPR044662">
    <property type="entry name" value="HS1/DABB1-like"/>
</dbReference>
<dbReference type="OrthoDB" id="42919at2759"/>
<keyword evidence="4" id="KW-1185">Reference proteome</keyword>
<evidence type="ECO:0000313" key="4">
    <source>
        <dbReference type="Proteomes" id="UP000481858"/>
    </source>
</evidence>
<dbReference type="InterPro" id="IPR011008">
    <property type="entry name" value="Dimeric_a/b-barrel"/>
</dbReference>
<dbReference type="InParanoid" id="A0A7C8N716"/>
<dbReference type="PROSITE" id="PS51502">
    <property type="entry name" value="S_R_A_B_BARREL"/>
    <property type="match status" value="1"/>
</dbReference>
<dbReference type="SUPFAM" id="SSF54909">
    <property type="entry name" value="Dimeric alpha+beta barrel"/>
    <property type="match status" value="1"/>
</dbReference>
<organism evidence="3 4">
    <name type="scientific">Xylaria multiplex</name>
    <dbReference type="NCBI Taxonomy" id="323545"/>
    <lineage>
        <taxon>Eukaryota</taxon>
        <taxon>Fungi</taxon>
        <taxon>Dikarya</taxon>
        <taxon>Ascomycota</taxon>
        <taxon>Pezizomycotina</taxon>
        <taxon>Sordariomycetes</taxon>
        <taxon>Xylariomycetidae</taxon>
        <taxon>Xylariales</taxon>
        <taxon>Xylariaceae</taxon>
        <taxon>Xylaria</taxon>
    </lineage>
</organism>
<name>A0A7C8N716_9PEZI</name>
<feature type="domain" description="Stress-response A/B barrel" evidence="2">
    <location>
        <begin position="34"/>
        <end position="132"/>
    </location>
</feature>
<evidence type="ECO:0000256" key="1">
    <source>
        <dbReference type="ARBA" id="ARBA00011738"/>
    </source>
</evidence>
<gene>
    <name evidence="3" type="ORF">GQX73_g3632</name>
</gene>
<comment type="caution">
    <text evidence="3">The sequence shown here is derived from an EMBL/GenBank/DDBJ whole genome shotgun (WGS) entry which is preliminary data.</text>
</comment>
<dbReference type="EMBL" id="WUBL01000029">
    <property type="protein sequence ID" value="KAF2969956.1"/>
    <property type="molecule type" value="Genomic_DNA"/>
</dbReference>
<dbReference type="Pfam" id="PF07876">
    <property type="entry name" value="Dabb"/>
    <property type="match status" value="1"/>
</dbReference>
<dbReference type="PANTHER" id="PTHR33178">
    <property type="match status" value="1"/>
</dbReference>
<proteinExistence type="predicted"/>
<dbReference type="Proteomes" id="UP000481858">
    <property type="component" value="Unassembled WGS sequence"/>
</dbReference>
<comment type="subunit">
    <text evidence="1">Homodimer.</text>
</comment>
<dbReference type="SMART" id="SM00886">
    <property type="entry name" value="Dabb"/>
    <property type="match status" value="1"/>
</dbReference>
<sequence>MTVIHIGSSVRSTTRKNETTAGWLARKLSPANSSLHPVLFKFRADVSNSHKEEFVTELRKLKDLPCVMDSRLVVGGPTITDPIERSQGFQYALLSYHRDRQALADYQASDEHHSVTSRLLWPFKEDVIRFDFEVTGEDDSAILPIQSLVGI</sequence>
<evidence type="ECO:0000259" key="2">
    <source>
        <dbReference type="PROSITE" id="PS51502"/>
    </source>
</evidence>
<dbReference type="Gene3D" id="3.30.70.100">
    <property type="match status" value="1"/>
</dbReference>
<accession>A0A7C8N716</accession>
<reference evidence="3 4" key="1">
    <citation type="submission" date="2019-12" db="EMBL/GenBank/DDBJ databases">
        <title>Draft genome sequence of the ascomycete Xylaria multiplex DSM 110363.</title>
        <authorList>
            <person name="Buettner E."/>
            <person name="Kellner H."/>
        </authorList>
    </citation>
    <scope>NUCLEOTIDE SEQUENCE [LARGE SCALE GENOMIC DNA]</scope>
    <source>
        <strain evidence="3 4">DSM 110363</strain>
    </source>
</reference>
<dbReference type="AlphaFoldDB" id="A0A7C8N716"/>
<dbReference type="InterPro" id="IPR013097">
    <property type="entry name" value="Dabb"/>
</dbReference>
<evidence type="ECO:0000313" key="3">
    <source>
        <dbReference type="EMBL" id="KAF2969956.1"/>
    </source>
</evidence>